<organism evidence="1 2">
    <name type="scientific">Lupinus albus</name>
    <name type="common">White lupine</name>
    <name type="synonym">Lupinus termis</name>
    <dbReference type="NCBI Taxonomy" id="3870"/>
    <lineage>
        <taxon>Eukaryota</taxon>
        <taxon>Viridiplantae</taxon>
        <taxon>Streptophyta</taxon>
        <taxon>Embryophyta</taxon>
        <taxon>Tracheophyta</taxon>
        <taxon>Spermatophyta</taxon>
        <taxon>Magnoliopsida</taxon>
        <taxon>eudicotyledons</taxon>
        <taxon>Gunneridae</taxon>
        <taxon>Pentapetalae</taxon>
        <taxon>rosids</taxon>
        <taxon>fabids</taxon>
        <taxon>Fabales</taxon>
        <taxon>Fabaceae</taxon>
        <taxon>Papilionoideae</taxon>
        <taxon>50 kb inversion clade</taxon>
        <taxon>genistoids sensu lato</taxon>
        <taxon>core genistoids</taxon>
        <taxon>Genisteae</taxon>
        <taxon>Lupinus</taxon>
    </lineage>
</organism>
<protein>
    <submittedName>
        <fullName evidence="1">Uncharacterized protein</fullName>
    </submittedName>
</protein>
<keyword evidence="2" id="KW-1185">Reference proteome</keyword>
<dbReference type="AlphaFoldDB" id="A0A6A4NTT7"/>
<dbReference type="EMBL" id="WOCE01000019">
    <property type="protein sequence ID" value="KAE9592461.1"/>
    <property type="molecule type" value="Genomic_DNA"/>
</dbReference>
<accession>A0A6A4NTT7</accession>
<evidence type="ECO:0000313" key="1">
    <source>
        <dbReference type="EMBL" id="KAE9592461.1"/>
    </source>
</evidence>
<evidence type="ECO:0000313" key="2">
    <source>
        <dbReference type="Proteomes" id="UP000447434"/>
    </source>
</evidence>
<comment type="caution">
    <text evidence="1">The sequence shown here is derived from an EMBL/GenBank/DDBJ whole genome shotgun (WGS) entry which is preliminary data.</text>
</comment>
<reference evidence="2" key="1">
    <citation type="journal article" date="2020" name="Nat. Commun.">
        <title>Genome sequence of the cluster root forming white lupin.</title>
        <authorList>
            <person name="Hufnagel B."/>
            <person name="Marques A."/>
            <person name="Soriano A."/>
            <person name="Marques L."/>
            <person name="Divol F."/>
            <person name="Doumas P."/>
            <person name="Sallet E."/>
            <person name="Mancinotti D."/>
            <person name="Carrere S."/>
            <person name="Marande W."/>
            <person name="Arribat S."/>
            <person name="Keller J."/>
            <person name="Huneau C."/>
            <person name="Blein T."/>
            <person name="Aime D."/>
            <person name="Laguerre M."/>
            <person name="Taylor J."/>
            <person name="Schubert V."/>
            <person name="Nelson M."/>
            <person name="Geu-Flores F."/>
            <person name="Crespi M."/>
            <person name="Gallardo-Guerrero K."/>
            <person name="Delaux P.-M."/>
            <person name="Salse J."/>
            <person name="Berges H."/>
            <person name="Guyot R."/>
            <person name="Gouzy J."/>
            <person name="Peret B."/>
        </authorList>
    </citation>
    <scope>NUCLEOTIDE SEQUENCE [LARGE SCALE GENOMIC DNA]</scope>
    <source>
        <strain evidence="2">cv. Amiga</strain>
    </source>
</reference>
<sequence length="97" mass="12493">MKYKLKFLKIMLWFALTLTFWWTRYRSWSCNSGWCWCRSFGWYWCRCFWWCRCSSFGWCWGWCFWRCRCFWWCWGWCFGWCWRLGIIGAMIVQNVLI</sequence>
<dbReference type="Proteomes" id="UP000447434">
    <property type="component" value="Chromosome 19"/>
</dbReference>
<proteinExistence type="predicted"/>
<name>A0A6A4NTT7_LUPAL</name>
<gene>
    <name evidence="1" type="ORF">Lalb_Chr19g0129521</name>
</gene>